<evidence type="ECO:0000256" key="11">
    <source>
        <dbReference type="ARBA" id="ARBA00024535"/>
    </source>
</evidence>
<dbReference type="EC" id="3.5.1.108" evidence="4 12"/>
<dbReference type="AlphaFoldDB" id="A0A8J7LU97"/>
<dbReference type="InterPro" id="IPR004463">
    <property type="entry name" value="UDP-acyl_GlcNac_deAcase"/>
</dbReference>
<evidence type="ECO:0000256" key="8">
    <source>
        <dbReference type="ARBA" id="ARBA00022801"/>
    </source>
</evidence>
<sequence length="311" mass="33329">MQTTVKNTVSFTGRGLHSGKPATLTVRPASAEYGIWFTRTDLSGNTMVPARWDSVIEGAALCTRLRNAAGVEVSTVEHIMAALAGCGIHNALVEVDGPEVPILDGSSHPFVEGLMRVGTRVLDAPVRAFEVLKTVEVREGEAVARLEPSDNLYIDFQIDFADEAIGRQSKTLNMANGNFVRELCDSRTFCRQRDVDVMRAQGLALGGTMENAVVVEGDKVLSPGGLRHDDEAVRHKMLDALGDLALAAAPVLGRYTGYRSGHALTNKLLRALFADPDAFRMITCSSATAARLPGAGLHKGDLPQLMAFEAA</sequence>
<organism evidence="13 14">
    <name type="scientific">Halocynthiibacter styelae</name>
    <dbReference type="NCBI Taxonomy" id="2761955"/>
    <lineage>
        <taxon>Bacteria</taxon>
        <taxon>Pseudomonadati</taxon>
        <taxon>Pseudomonadota</taxon>
        <taxon>Alphaproteobacteria</taxon>
        <taxon>Rhodobacterales</taxon>
        <taxon>Paracoccaceae</taxon>
        <taxon>Halocynthiibacter</taxon>
    </lineage>
</organism>
<accession>A0A8J7LU97</accession>
<dbReference type="Pfam" id="PF03331">
    <property type="entry name" value="LpxC"/>
    <property type="match status" value="1"/>
</dbReference>
<name>A0A8J7LU97_9RHOB</name>
<keyword evidence="9 12" id="KW-0862">Zinc</keyword>
<evidence type="ECO:0000256" key="7">
    <source>
        <dbReference type="ARBA" id="ARBA00022723"/>
    </source>
</evidence>
<gene>
    <name evidence="12" type="primary">lpxC</name>
    <name evidence="13" type="ORF">H1D41_02735</name>
</gene>
<evidence type="ECO:0000256" key="3">
    <source>
        <dbReference type="ARBA" id="ARBA00005002"/>
    </source>
</evidence>
<protein>
    <recommendedName>
        <fullName evidence="4 12">UDP-3-O-acyl-N-acetylglucosamine deacetylase</fullName>
        <shortName evidence="12">UDP-3-O-acyl-GlcNAc deacetylase</shortName>
        <ecNumber evidence="4 12">3.5.1.108</ecNumber>
    </recommendedName>
    <alternativeName>
        <fullName evidence="12">UDP-3-O-[R-3-hydroxymyristoyl]-N-acetylglucosamine deacetylase</fullName>
    </alternativeName>
</protein>
<proteinExistence type="inferred from homology"/>
<dbReference type="NCBIfam" id="TIGR00325">
    <property type="entry name" value="lpxC"/>
    <property type="match status" value="1"/>
</dbReference>
<dbReference type="InterPro" id="IPR011334">
    <property type="entry name" value="UDP-acyl_GlcNac_deAcase_C"/>
</dbReference>
<reference evidence="13" key="1">
    <citation type="submission" date="2020-10" db="EMBL/GenBank/DDBJ databases">
        <title>Paenihalocynthiibacter styelae gen. nov., sp. nov., isolated from stalked sea squirt Styela clava.</title>
        <authorList>
            <person name="Kim Y.-O."/>
            <person name="Yoon J.-H."/>
        </authorList>
    </citation>
    <scope>NUCLEOTIDE SEQUENCE</scope>
    <source>
        <strain evidence="13">MYP1-1</strain>
    </source>
</reference>
<evidence type="ECO:0000256" key="2">
    <source>
        <dbReference type="ARBA" id="ARBA00002923"/>
    </source>
</evidence>
<feature type="binding site" evidence="12">
    <location>
        <position position="235"/>
    </location>
    <ligand>
        <name>Zn(2+)</name>
        <dbReference type="ChEBI" id="CHEBI:29105"/>
    </ligand>
</feature>
<evidence type="ECO:0000313" key="14">
    <source>
        <dbReference type="Proteomes" id="UP000640583"/>
    </source>
</evidence>
<keyword evidence="6 12" id="KW-0441">Lipid A biosynthesis</keyword>
<feature type="binding site" evidence="12">
    <location>
        <position position="239"/>
    </location>
    <ligand>
        <name>Zn(2+)</name>
        <dbReference type="ChEBI" id="CHEBI:29105"/>
    </ligand>
</feature>
<dbReference type="EMBL" id="JADCKQ010000002">
    <property type="protein sequence ID" value="MBI1492547.1"/>
    <property type="molecule type" value="Genomic_DNA"/>
</dbReference>
<dbReference type="GO" id="GO:0009245">
    <property type="term" value="P:lipid A biosynthetic process"/>
    <property type="evidence" value="ECO:0007669"/>
    <property type="project" value="UniProtKB-UniRule"/>
</dbReference>
<dbReference type="PANTHER" id="PTHR33694">
    <property type="entry name" value="UDP-3-O-ACYL-N-ACETYLGLUCOSAMINE DEACETYLASE 1, MITOCHONDRIAL-RELATED"/>
    <property type="match status" value="1"/>
</dbReference>
<dbReference type="Proteomes" id="UP000640583">
    <property type="component" value="Unassembled WGS sequence"/>
</dbReference>
<dbReference type="InterPro" id="IPR020568">
    <property type="entry name" value="Ribosomal_Su5_D2-typ_SF"/>
</dbReference>
<dbReference type="GO" id="GO:0046872">
    <property type="term" value="F:metal ion binding"/>
    <property type="evidence" value="ECO:0007669"/>
    <property type="project" value="UniProtKB-KW"/>
</dbReference>
<evidence type="ECO:0000256" key="6">
    <source>
        <dbReference type="ARBA" id="ARBA00022556"/>
    </source>
</evidence>
<evidence type="ECO:0000256" key="1">
    <source>
        <dbReference type="ARBA" id="ARBA00001947"/>
    </source>
</evidence>
<keyword evidence="10 12" id="KW-0443">Lipid metabolism</keyword>
<feature type="binding site" evidence="12">
    <location>
        <position position="78"/>
    </location>
    <ligand>
        <name>Zn(2+)</name>
        <dbReference type="ChEBI" id="CHEBI:29105"/>
    </ligand>
</feature>
<keyword evidence="5 12" id="KW-0444">Lipid biosynthesis</keyword>
<dbReference type="Gene3D" id="3.30.230.20">
    <property type="entry name" value="lpxc deacetylase, domain 1"/>
    <property type="match status" value="1"/>
</dbReference>
<comment type="pathway">
    <text evidence="3 12">Glycolipid biosynthesis; lipid IV(A) biosynthesis; lipid IV(A) from (3R)-3-hydroxytetradecanoyl-[acyl-carrier-protein] and UDP-N-acetyl-alpha-D-glucosamine: step 2/6.</text>
</comment>
<keyword evidence="14" id="KW-1185">Reference proteome</keyword>
<comment type="function">
    <text evidence="2 12">Catalyzes the hydrolysis of UDP-3-O-myristoyl-N-acetylglucosamine to form UDP-3-O-myristoylglucosamine and acetate, the committed step in lipid A biosynthesis.</text>
</comment>
<comment type="caution">
    <text evidence="13">The sequence shown here is derived from an EMBL/GenBank/DDBJ whole genome shotgun (WGS) entry which is preliminary data.</text>
</comment>
<dbReference type="RefSeq" id="WP_228847470.1">
    <property type="nucleotide sequence ID" value="NZ_JADCKQ010000002.1"/>
</dbReference>
<evidence type="ECO:0000313" key="13">
    <source>
        <dbReference type="EMBL" id="MBI1492547.1"/>
    </source>
</evidence>
<comment type="cofactor">
    <cofactor evidence="1 12">
        <name>Zn(2+)</name>
        <dbReference type="ChEBI" id="CHEBI:29105"/>
    </cofactor>
</comment>
<dbReference type="HAMAP" id="MF_00388">
    <property type="entry name" value="LpxC"/>
    <property type="match status" value="1"/>
</dbReference>
<evidence type="ECO:0000256" key="4">
    <source>
        <dbReference type="ARBA" id="ARBA00012745"/>
    </source>
</evidence>
<evidence type="ECO:0000256" key="12">
    <source>
        <dbReference type="HAMAP-Rule" id="MF_00388"/>
    </source>
</evidence>
<dbReference type="PANTHER" id="PTHR33694:SF1">
    <property type="entry name" value="UDP-3-O-ACYL-N-ACETYLGLUCOSAMINE DEACETYLASE 1, MITOCHONDRIAL-RELATED"/>
    <property type="match status" value="1"/>
</dbReference>
<keyword evidence="8 12" id="KW-0378">Hydrolase</keyword>
<dbReference type="UniPathway" id="UPA00359">
    <property type="reaction ID" value="UER00478"/>
</dbReference>
<dbReference type="InterPro" id="IPR015870">
    <property type="entry name" value="UDP-acyl_N-AcGlcN_deAcase_N"/>
</dbReference>
<keyword evidence="7 12" id="KW-0479">Metal-binding</keyword>
<evidence type="ECO:0000256" key="5">
    <source>
        <dbReference type="ARBA" id="ARBA00022516"/>
    </source>
</evidence>
<dbReference type="Gene3D" id="3.30.1700.10">
    <property type="entry name" value="lpxc deacetylase, domain 2"/>
    <property type="match status" value="1"/>
</dbReference>
<evidence type="ECO:0000256" key="9">
    <source>
        <dbReference type="ARBA" id="ARBA00022833"/>
    </source>
</evidence>
<comment type="catalytic activity">
    <reaction evidence="11 12">
        <text>a UDP-3-O-[(3R)-3-hydroxyacyl]-N-acetyl-alpha-D-glucosamine + H2O = a UDP-3-O-[(3R)-3-hydroxyacyl]-alpha-D-glucosamine + acetate</text>
        <dbReference type="Rhea" id="RHEA:67816"/>
        <dbReference type="ChEBI" id="CHEBI:15377"/>
        <dbReference type="ChEBI" id="CHEBI:30089"/>
        <dbReference type="ChEBI" id="CHEBI:137740"/>
        <dbReference type="ChEBI" id="CHEBI:173225"/>
        <dbReference type="EC" id="3.5.1.108"/>
    </reaction>
</comment>
<evidence type="ECO:0000256" key="10">
    <source>
        <dbReference type="ARBA" id="ARBA00023098"/>
    </source>
</evidence>
<comment type="similarity">
    <text evidence="12">Belongs to the LpxC family.</text>
</comment>
<dbReference type="GO" id="GO:0016020">
    <property type="term" value="C:membrane"/>
    <property type="evidence" value="ECO:0007669"/>
    <property type="project" value="GOC"/>
</dbReference>
<feature type="active site" description="Proton donor" evidence="12">
    <location>
        <position position="262"/>
    </location>
</feature>
<dbReference type="SUPFAM" id="SSF54211">
    <property type="entry name" value="Ribosomal protein S5 domain 2-like"/>
    <property type="match status" value="2"/>
</dbReference>
<dbReference type="GO" id="GO:0103117">
    <property type="term" value="F:UDP-3-O-acyl-N-acetylglucosamine deacetylase activity"/>
    <property type="evidence" value="ECO:0007669"/>
    <property type="project" value="UniProtKB-UniRule"/>
</dbReference>